<dbReference type="NCBIfam" id="TIGR01450">
    <property type="entry name" value="recC"/>
    <property type="match status" value="1"/>
</dbReference>
<dbReference type="AlphaFoldDB" id="A0A2N7W5E3"/>
<dbReference type="Gene3D" id="3.40.50.300">
    <property type="entry name" value="P-loop containing nucleotide triphosphate hydrolases"/>
    <property type="match status" value="2"/>
</dbReference>
<keyword evidence="7 10" id="KW-0067">ATP-binding</keyword>
<dbReference type="GO" id="GO:0005524">
    <property type="term" value="F:ATP binding"/>
    <property type="evidence" value="ECO:0007669"/>
    <property type="project" value="UniProtKB-UniRule"/>
</dbReference>
<dbReference type="InterPro" id="IPR027417">
    <property type="entry name" value="P-loop_NTPase"/>
</dbReference>
<dbReference type="Pfam" id="PF04257">
    <property type="entry name" value="Exonuc_V_gamma"/>
    <property type="match status" value="1"/>
</dbReference>
<keyword evidence="4 10" id="KW-0378">Hydrolase</keyword>
<evidence type="ECO:0000256" key="8">
    <source>
        <dbReference type="ARBA" id="ARBA00023125"/>
    </source>
</evidence>
<dbReference type="Pfam" id="PF17946">
    <property type="entry name" value="RecC_C"/>
    <property type="match status" value="1"/>
</dbReference>
<feature type="domain" description="RecC C-terminal" evidence="12">
    <location>
        <begin position="860"/>
        <end position="1107"/>
    </location>
</feature>
<dbReference type="HAMAP" id="MF_01486">
    <property type="entry name" value="RecC"/>
    <property type="match status" value="1"/>
</dbReference>
<comment type="miscellaneous">
    <text evidence="10">In the RecBCD complex, RecB has a slow 3'-5' helicase, an exonuclease activity and loads RecA onto ssDNA, RecD has a fast 5'-3' helicase activity, while RecC stimulates the ATPase and processivity of the RecB helicase and contributes to recognition of the Chi site.</text>
</comment>
<dbReference type="PIRSF" id="PIRSF000980">
    <property type="entry name" value="RecC"/>
    <property type="match status" value="1"/>
</dbReference>
<dbReference type="PANTHER" id="PTHR30591:SF1">
    <property type="entry name" value="RECBCD ENZYME SUBUNIT RECC"/>
    <property type="match status" value="1"/>
</dbReference>
<keyword evidence="5 10" id="KW-0347">Helicase</keyword>
<dbReference type="GO" id="GO:0008854">
    <property type="term" value="F:exodeoxyribonuclease V activity"/>
    <property type="evidence" value="ECO:0007669"/>
    <property type="project" value="InterPro"/>
</dbReference>
<keyword evidence="14" id="KW-1185">Reference proteome</keyword>
<dbReference type="InterPro" id="IPR041500">
    <property type="entry name" value="RecC_C"/>
</dbReference>
<evidence type="ECO:0000256" key="5">
    <source>
        <dbReference type="ARBA" id="ARBA00022806"/>
    </source>
</evidence>
<dbReference type="InterPro" id="IPR013986">
    <property type="entry name" value="DExx_box_DNA_helicase_dom_sf"/>
</dbReference>
<protein>
    <recommendedName>
        <fullName evidence="10">RecBCD enzyme subunit RecC</fullName>
    </recommendedName>
    <alternativeName>
        <fullName evidence="10">Exonuclease V subunit RecC</fullName>
        <shortName evidence="10">ExoV subunit RecC</shortName>
    </alternativeName>
    <alternativeName>
        <fullName evidence="10">Helicase/nuclease RecBCD subunit RecC</fullName>
    </alternativeName>
</protein>
<evidence type="ECO:0000256" key="7">
    <source>
        <dbReference type="ARBA" id="ARBA00022840"/>
    </source>
</evidence>
<evidence type="ECO:0000256" key="3">
    <source>
        <dbReference type="ARBA" id="ARBA00022763"/>
    </source>
</evidence>
<evidence type="ECO:0000256" key="1">
    <source>
        <dbReference type="ARBA" id="ARBA00022722"/>
    </source>
</evidence>
<keyword evidence="9 10" id="KW-0234">DNA repair</keyword>
<keyword evidence="6 10" id="KW-0269">Exonuclease</keyword>
<keyword evidence="2 10" id="KW-0547">Nucleotide-binding</keyword>
<reference evidence="13 14" key="1">
    <citation type="submission" date="2018-01" db="EMBL/GenBank/DDBJ databases">
        <title>Whole genome analyses suggest that Burkholderia sensu lato contains two further novel genera in the rhizoxinica-symbiotica group Mycetohabitans gen. nov., and Trinickia gen. nov.: implications for the evolution of diazotrophy and nodulation in the Burkholderiaceae.</title>
        <authorList>
            <person name="Estrada-de los Santos P."/>
            <person name="Palmer M."/>
            <person name="Chavez-Ramirez B."/>
            <person name="Beukes C."/>
            <person name="Steenkamp E.T."/>
            <person name="Hirsch A.M."/>
            <person name="Manyaka P."/>
            <person name="Maluk M."/>
            <person name="Lafos M."/>
            <person name="Crook M."/>
            <person name="Gross E."/>
            <person name="Simon M.F."/>
            <person name="Bueno dos Reis Junior F."/>
            <person name="Poole P.S."/>
            <person name="Venter S.N."/>
            <person name="James E.K."/>
        </authorList>
    </citation>
    <scope>NUCLEOTIDE SEQUENCE [LARGE SCALE GENOMIC DNA]</scope>
    <source>
        <strain evidence="13 14">GP25-8</strain>
    </source>
</reference>
<dbReference type="InterPro" id="IPR006697">
    <property type="entry name" value="RecC"/>
</dbReference>
<keyword evidence="3 10" id="KW-0227">DNA damage</keyword>
<comment type="similarity">
    <text evidence="10">Belongs to the RecC family.</text>
</comment>
<dbReference type="Proteomes" id="UP000235347">
    <property type="component" value="Unassembled WGS sequence"/>
</dbReference>
<keyword evidence="8 10" id="KW-0238">DNA-binding</keyword>
<evidence type="ECO:0000256" key="2">
    <source>
        <dbReference type="ARBA" id="ARBA00022741"/>
    </source>
</evidence>
<dbReference type="SUPFAM" id="SSF52980">
    <property type="entry name" value="Restriction endonuclease-like"/>
    <property type="match status" value="1"/>
</dbReference>
<dbReference type="GO" id="GO:0003677">
    <property type="term" value="F:DNA binding"/>
    <property type="evidence" value="ECO:0007669"/>
    <property type="project" value="UniProtKB-UniRule"/>
</dbReference>
<dbReference type="InterPro" id="IPR011335">
    <property type="entry name" value="Restrct_endonuc-II-like"/>
</dbReference>
<accession>A0A2N7W5E3</accession>
<dbReference type="Gene3D" id="3.40.50.10930">
    <property type="match status" value="1"/>
</dbReference>
<gene>
    <name evidence="10 13" type="primary">recC</name>
    <name evidence="13" type="ORF">C0Z19_12245</name>
</gene>
<dbReference type="GO" id="GO:0000724">
    <property type="term" value="P:double-strand break repair via homologous recombination"/>
    <property type="evidence" value="ECO:0007669"/>
    <property type="project" value="UniProtKB-UniRule"/>
</dbReference>
<evidence type="ECO:0000256" key="10">
    <source>
        <dbReference type="HAMAP-Rule" id="MF_01486"/>
    </source>
</evidence>
<feature type="region of interest" description="Disordered" evidence="11">
    <location>
        <begin position="364"/>
        <end position="384"/>
    </location>
</feature>
<dbReference type="Gene3D" id="1.10.10.160">
    <property type="match status" value="1"/>
</dbReference>
<evidence type="ECO:0000256" key="4">
    <source>
        <dbReference type="ARBA" id="ARBA00022801"/>
    </source>
</evidence>
<evidence type="ECO:0000256" key="11">
    <source>
        <dbReference type="SAM" id="MobiDB-lite"/>
    </source>
</evidence>
<comment type="subunit">
    <text evidence="10">Heterotrimer of RecB, RecC and RecD. All subunits contribute to DNA-binding.</text>
</comment>
<evidence type="ECO:0000313" key="14">
    <source>
        <dbReference type="Proteomes" id="UP000235347"/>
    </source>
</evidence>
<dbReference type="RefSeq" id="WP_102610104.1">
    <property type="nucleotide sequence ID" value="NZ_CADIKD010000003.1"/>
</dbReference>
<sequence>MLQLFYSNRYETLVQALTEDLAAMPSDPWTSEEIVVPSAAVRRRLELELATRRGICANVNFSYLAQWLWTQIGGVIDVPTHSPLGIERLAWRCYRLFAQGEAGPSETAAGGDPARGHAAWLESARLRSYLDAADLPMRYELARRVATVFDHYLTYRPEWLARWQQGRSIFDAGPGGLAPLSAANATGSVREDEGWQAALWRELLTELADASGVAGVADATPPAHRFLELVRTLDLDAVMRARWPASVSVFALPTIAPLYIALLRELSRWIDVRLYVMNPCRQFWFDIVTEGRALALQAADTLDFHEVGHPLLAQWGRQTQAHLHLLHELTEGAASGEATRYSENEEANWLARVQNAMLDLVPEAPDAPEASGAPDDDSEAAQSAARGIEVHVCHSLSRQLEVLHDRLLGWFDEARASRGDSLPGLQPSDVLVACPDLAAAAPLIEAVFGTTQNDERSRIPYRITGLPPSQANPVARVLLDWLALAERGVTAPEVVEWLRVDAVAARYGIDAVALDLVQSWLAQAGARRGLASEAPEGQSEPAAHAVTGARHTFADALTRLFLGYAMPDDADPVDAWLPVAGPRGGDAPLLGRLARFIDDLYGFVRRLREPLTCDGWSALLADALARMFDAAPPFADALANVRDAIEQALDAMRDGAREAAAPAAVMRAALTVALDDAAHGGVPWGGVTFSSLTSLRGLPYRAICLIGMDDGVLPSLARADEFDLMAALPQLGDRQRRADERNLFLDLLLAARDRFFISYTGRSIRDNAPLPPAALVDELLDHLARAKVGADAAPAAFEAARKSFIVEHPLQPFAAAYFGGTPAHFTYDAERARLAERLAQEADPVAPAFFAKPLPPELPEPIAFVDFQRFWQHPARTLLRERLGVVLDKTQGELLEVEPFELDYAGRDALADRLLPRLIDGDDETARARAWRIAQTSPELPAGATGDVLKRRELGSLARLAGEVRTALAAGAARVPFALSVAPCWPDTDGVALFGEHDAGLCEALRETAPVQLHGALNRVTGAGQILYRYASPNAREYLHAWLAHLAYCAAQPDGPCRTVWYGASERFAFSRVAAPLAYLAPLVALFLAGRRLPLRFFPKSAWAKANGGDSEALGVWISDRVRGESDDAALEIAWRGLDLTLDEPFGALSRIVFEPLIAHLTGGDA</sequence>
<name>A0A2N7W5E3_9BURK</name>
<evidence type="ECO:0000256" key="6">
    <source>
        <dbReference type="ARBA" id="ARBA00022839"/>
    </source>
</evidence>
<dbReference type="GO" id="GO:0003678">
    <property type="term" value="F:DNA helicase activity"/>
    <property type="evidence" value="ECO:0007669"/>
    <property type="project" value="UniProtKB-UniRule"/>
</dbReference>
<comment type="function">
    <text evidence="10">A helicase/nuclease that prepares dsDNA breaks (DSB) for recombinational DNA repair. Binds to DSBs and unwinds DNA via a highly rapid and processive ATP-dependent bidirectional helicase activity. Unwinds dsDNA until it encounters a Chi (crossover hotspot instigator) sequence from the 3' direction. Cuts ssDNA a few nucleotides 3' to the Chi site. The properties and activities of the enzyme are changed at Chi. The Chi-altered holoenzyme produces a long 3'-ssDNA overhang and facilitates RecA-binding to the ssDNA for homologous DNA recombination and repair. Holoenzyme degrades any linearized DNA that is unable to undergo homologous recombination. In the holoenzyme this subunit recognizes the wild-type Chi sequence, and when added to isolated RecB increases its ATP-dependent helicase processivity.</text>
</comment>
<organism evidence="13 14">
    <name type="scientific">Trinickia soli</name>
    <dbReference type="NCBI Taxonomy" id="380675"/>
    <lineage>
        <taxon>Bacteria</taxon>
        <taxon>Pseudomonadati</taxon>
        <taxon>Pseudomonadota</taxon>
        <taxon>Betaproteobacteria</taxon>
        <taxon>Burkholderiales</taxon>
        <taxon>Burkholderiaceae</taxon>
        <taxon>Trinickia</taxon>
    </lineage>
</organism>
<evidence type="ECO:0000256" key="9">
    <source>
        <dbReference type="ARBA" id="ARBA00023204"/>
    </source>
</evidence>
<proteinExistence type="inferred from homology"/>
<evidence type="ECO:0000313" key="13">
    <source>
        <dbReference type="EMBL" id="PMS24589.1"/>
    </source>
</evidence>
<dbReference type="PANTHER" id="PTHR30591">
    <property type="entry name" value="RECBCD ENZYME SUBUNIT RECC"/>
    <property type="match status" value="1"/>
</dbReference>
<dbReference type="Gene3D" id="1.10.10.990">
    <property type="match status" value="1"/>
</dbReference>
<dbReference type="SUPFAM" id="SSF52540">
    <property type="entry name" value="P-loop containing nucleoside triphosphate hydrolases"/>
    <property type="match status" value="2"/>
</dbReference>
<dbReference type="EMBL" id="PNYB01000009">
    <property type="protein sequence ID" value="PMS24589.1"/>
    <property type="molecule type" value="Genomic_DNA"/>
</dbReference>
<dbReference type="GO" id="GO:0009338">
    <property type="term" value="C:exodeoxyribonuclease V complex"/>
    <property type="evidence" value="ECO:0007669"/>
    <property type="project" value="InterPro"/>
</dbReference>
<evidence type="ECO:0000259" key="12">
    <source>
        <dbReference type="Pfam" id="PF17946"/>
    </source>
</evidence>
<comment type="caution">
    <text evidence="13">The sequence shown here is derived from an EMBL/GenBank/DDBJ whole genome shotgun (WGS) entry which is preliminary data.</text>
</comment>
<keyword evidence="1 10" id="KW-0540">Nuclease</keyword>